<evidence type="ECO:0000313" key="17">
    <source>
        <dbReference type="Proteomes" id="UP000036873"/>
    </source>
</evidence>
<comment type="pathway">
    <text evidence="1 10">Amino-acid biosynthesis; S-adenosyl-L-methionine biosynthesis; S-adenosyl-L-methionine from L-methionine: step 1/1.</text>
</comment>
<keyword evidence="9 10" id="KW-0630">Potassium</keyword>
<evidence type="ECO:0000256" key="3">
    <source>
        <dbReference type="ARBA" id="ARBA00022563"/>
    </source>
</evidence>
<keyword evidence="10" id="KW-0963">Cytoplasm</keyword>
<evidence type="ECO:0000313" key="16">
    <source>
        <dbReference type="EMBL" id="KNZ40254.1"/>
    </source>
</evidence>
<dbReference type="STRING" id="52689.AKG39_18575"/>
<evidence type="ECO:0000256" key="12">
    <source>
        <dbReference type="RuleBase" id="RU004462"/>
    </source>
</evidence>
<feature type="binding site" evidence="10">
    <location>
        <position position="266"/>
    </location>
    <ligand>
        <name>ATP</name>
        <dbReference type="ChEBI" id="CHEBI:30616"/>
        <note>ligand shared between two neighboring subunits</note>
    </ligand>
</feature>
<evidence type="ECO:0000256" key="8">
    <source>
        <dbReference type="ARBA" id="ARBA00022842"/>
    </source>
</evidence>
<dbReference type="GO" id="GO:0000287">
    <property type="term" value="F:magnesium ion binding"/>
    <property type="evidence" value="ECO:0007669"/>
    <property type="project" value="UniProtKB-UniRule"/>
</dbReference>
<dbReference type="GO" id="GO:0006556">
    <property type="term" value="P:S-adenosylmethionine biosynthetic process"/>
    <property type="evidence" value="ECO:0007669"/>
    <property type="project" value="UniProtKB-UniRule"/>
</dbReference>
<dbReference type="HAMAP" id="MF_00086">
    <property type="entry name" value="S_AdoMet_synth1"/>
    <property type="match status" value="1"/>
</dbReference>
<keyword evidence="7 10" id="KW-0067">ATP-binding</keyword>
<evidence type="ECO:0000256" key="6">
    <source>
        <dbReference type="ARBA" id="ARBA00022741"/>
    </source>
</evidence>
<dbReference type="InterPro" id="IPR022631">
    <property type="entry name" value="ADOMET_SYNTHASE_CS"/>
</dbReference>
<feature type="binding site" evidence="10">
    <location>
        <position position="289"/>
    </location>
    <ligand>
        <name>ATP</name>
        <dbReference type="ChEBI" id="CHEBI:30616"/>
        <note>ligand shared between two neighboring subunits</note>
    </ligand>
</feature>
<evidence type="ECO:0000256" key="1">
    <source>
        <dbReference type="ARBA" id="ARBA00005224"/>
    </source>
</evidence>
<dbReference type="PROSITE" id="PS00376">
    <property type="entry name" value="ADOMET_SYNTHASE_1"/>
    <property type="match status" value="1"/>
</dbReference>
<dbReference type="GO" id="GO:0004478">
    <property type="term" value="F:methionine adenosyltransferase activity"/>
    <property type="evidence" value="ECO:0007669"/>
    <property type="project" value="UniProtKB-UniRule"/>
</dbReference>
<comment type="similarity">
    <text evidence="2 10 12">Belongs to the AdoMet synthase family.</text>
</comment>
<feature type="domain" description="S-adenosylmethionine synthetase C-terminal" evidence="15">
    <location>
        <begin position="260"/>
        <end position="398"/>
    </location>
</feature>
<comment type="catalytic activity">
    <reaction evidence="10">
        <text>L-methionine + ATP + H2O = S-adenosyl-L-methionine + phosphate + diphosphate</text>
        <dbReference type="Rhea" id="RHEA:21080"/>
        <dbReference type="ChEBI" id="CHEBI:15377"/>
        <dbReference type="ChEBI" id="CHEBI:30616"/>
        <dbReference type="ChEBI" id="CHEBI:33019"/>
        <dbReference type="ChEBI" id="CHEBI:43474"/>
        <dbReference type="ChEBI" id="CHEBI:57844"/>
        <dbReference type="ChEBI" id="CHEBI:59789"/>
        <dbReference type="EC" id="2.5.1.6"/>
    </reaction>
</comment>
<comment type="cofactor">
    <cofactor evidence="10">
        <name>K(+)</name>
        <dbReference type="ChEBI" id="CHEBI:29103"/>
    </cofactor>
    <text evidence="10">Binds 1 potassium ion per subunit.</text>
</comment>
<keyword evidence="17" id="KW-1185">Reference proteome</keyword>
<feature type="binding site" evidence="10">
    <location>
        <position position="293"/>
    </location>
    <ligand>
        <name>ATP</name>
        <dbReference type="ChEBI" id="CHEBI:30616"/>
        <note>ligand shared between two neighboring subunits</note>
    </ligand>
</feature>
<evidence type="ECO:0000256" key="10">
    <source>
        <dbReference type="HAMAP-Rule" id="MF_00086"/>
    </source>
</evidence>
<protein>
    <recommendedName>
        <fullName evidence="10">S-adenosylmethionine synthase</fullName>
        <shortName evidence="10">AdoMet synthase</shortName>
        <ecNumber evidence="10">2.5.1.6</ecNumber>
    </recommendedName>
    <alternativeName>
        <fullName evidence="10">MAT</fullName>
    </alternativeName>
    <alternativeName>
        <fullName evidence="10">Methionine adenosyltransferase</fullName>
    </alternativeName>
</protein>
<dbReference type="AlphaFoldDB" id="A0A0L6TVF4"/>
<comment type="subcellular location">
    <subcellularLocation>
        <location evidence="10 11">Cytoplasm</location>
    </subcellularLocation>
</comment>
<evidence type="ECO:0000256" key="4">
    <source>
        <dbReference type="ARBA" id="ARBA00022679"/>
    </source>
</evidence>
<keyword evidence="6 10" id="KW-0547">Nucleotide-binding</keyword>
<feature type="domain" description="S-adenosylmethionine synthetase central" evidence="14">
    <location>
        <begin position="141"/>
        <end position="258"/>
    </location>
</feature>
<evidence type="ECO:0000256" key="11">
    <source>
        <dbReference type="RuleBase" id="RU000542"/>
    </source>
</evidence>
<evidence type="ECO:0000256" key="7">
    <source>
        <dbReference type="ARBA" id="ARBA00022840"/>
    </source>
</evidence>
<evidence type="ECO:0000256" key="5">
    <source>
        <dbReference type="ARBA" id="ARBA00022723"/>
    </source>
</evidence>
<dbReference type="UniPathway" id="UPA00315">
    <property type="reaction ID" value="UER00080"/>
</dbReference>
<dbReference type="FunFam" id="3.30.300.10:FF:000003">
    <property type="entry name" value="S-adenosylmethionine synthase"/>
    <property type="match status" value="1"/>
</dbReference>
<feature type="binding site" evidence="10">
    <location>
        <position position="266"/>
    </location>
    <ligand>
        <name>L-methionine</name>
        <dbReference type="ChEBI" id="CHEBI:57844"/>
        <note>ligand shared between two neighboring subunits</note>
    </ligand>
</feature>
<evidence type="ECO:0000256" key="9">
    <source>
        <dbReference type="ARBA" id="ARBA00022958"/>
    </source>
</evidence>
<feature type="binding site" description="in other chain" evidence="10">
    <location>
        <begin position="257"/>
        <end position="258"/>
    </location>
    <ligand>
        <name>ATP</name>
        <dbReference type="ChEBI" id="CHEBI:30616"/>
        <note>ligand shared between two neighboring subunits</note>
    </ligand>
</feature>
<dbReference type="SUPFAM" id="SSF55973">
    <property type="entry name" value="S-adenosylmethionine synthetase"/>
    <property type="match status" value="3"/>
</dbReference>
<dbReference type="Pfam" id="PF00438">
    <property type="entry name" value="S-AdoMet_synt_N"/>
    <property type="match status" value="1"/>
</dbReference>
<dbReference type="OrthoDB" id="9801686at2"/>
<comment type="function">
    <text evidence="10">Catalyzes the formation of S-adenosylmethionine (AdoMet) from methionine and ATP. The overall synthetic reaction is composed of two sequential steps, AdoMet formation and the subsequent tripolyphosphate hydrolysis which occurs prior to release of AdoMet from the enzyme.</text>
</comment>
<dbReference type="PROSITE" id="PS00377">
    <property type="entry name" value="ADOMET_SYNTHASE_2"/>
    <property type="match status" value="1"/>
</dbReference>
<dbReference type="GO" id="GO:0005737">
    <property type="term" value="C:cytoplasm"/>
    <property type="evidence" value="ECO:0007669"/>
    <property type="project" value="UniProtKB-SubCell"/>
</dbReference>
<feature type="binding site" description="in other chain" evidence="10">
    <location>
        <position position="297"/>
    </location>
    <ligand>
        <name>L-methionine</name>
        <dbReference type="ChEBI" id="CHEBI:57844"/>
        <note>ligand shared between two neighboring subunits</note>
    </ligand>
</feature>
<feature type="binding site" description="in other chain" evidence="10">
    <location>
        <position position="15"/>
    </location>
    <ligand>
        <name>ATP</name>
        <dbReference type="ChEBI" id="CHEBI:30616"/>
        <note>ligand shared between two neighboring subunits</note>
    </ligand>
</feature>
<keyword evidence="3 10" id="KW-0554">One-carbon metabolism</keyword>
<dbReference type="GO" id="GO:0005524">
    <property type="term" value="F:ATP binding"/>
    <property type="evidence" value="ECO:0007669"/>
    <property type="project" value="UniProtKB-UniRule"/>
</dbReference>
<dbReference type="EMBL" id="LGYO01000070">
    <property type="protein sequence ID" value="KNZ40254.1"/>
    <property type="molecule type" value="Genomic_DNA"/>
</dbReference>
<dbReference type="NCBIfam" id="TIGR01034">
    <property type="entry name" value="metK"/>
    <property type="match status" value="1"/>
</dbReference>
<gene>
    <name evidence="10" type="primary">metK</name>
    <name evidence="16" type="ORF">AKG39_18575</name>
</gene>
<dbReference type="InterPro" id="IPR022636">
    <property type="entry name" value="S-AdoMet_synthetase_sfam"/>
</dbReference>
<dbReference type="InterPro" id="IPR022629">
    <property type="entry name" value="S-AdoMet_synt_central"/>
</dbReference>
<accession>A0A0L6TVF4</accession>
<dbReference type="Proteomes" id="UP000036873">
    <property type="component" value="Unassembled WGS sequence"/>
</dbReference>
<dbReference type="RefSeq" id="WP_050741903.1">
    <property type="nucleotide sequence ID" value="NZ_LGYO01000070.1"/>
</dbReference>
<keyword evidence="5 10" id="KW-0479">Metal-binding</keyword>
<dbReference type="EC" id="2.5.1.6" evidence="10"/>
<dbReference type="InterPro" id="IPR022628">
    <property type="entry name" value="S-AdoMet_synt_N"/>
</dbReference>
<dbReference type="InterPro" id="IPR002133">
    <property type="entry name" value="S-AdoMet_synthetase"/>
</dbReference>
<proteinExistence type="inferred from homology"/>
<comment type="subunit">
    <text evidence="10">Homotetramer; dimer of dimers.</text>
</comment>
<comment type="caution">
    <text evidence="16">The sequence shown here is derived from an EMBL/GenBank/DDBJ whole genome shotgun (WGS) entry which is preliminary data.</text>
</comment>
<evidence type="ECO:0000259" key="14">
    <source>
        <dbReference type="Pfam" id="PF02772"/>
    </source>
</evidence>
<keyword evidence="8 10" id="KW-0460">Magnesium</keyword>
<feature type="binding site" description="in other chain" evidence="10">
    <location>
        <position position="99"/>
    </location>
    <ligand>
        <name>L-methionine</name>
        <dbReference type="ChEBI" id="CHEBI:57844"/>
        <note>ligand shared between two neighboring subunits</note>
    </ligand>
</feature>
<comment type="caution">
    <text evidence="10">Lacks conserved residue(s) required for the propagation of feature annotation.</text>
</comment>
<dbReference type="InterPro" id="IPR022630">
    <property type="entry name" value="S-AdoMet_synt_C"/>
</dbReference>
<sequence length="410" mass="45107">MNEYLVTSESVTEGHPDKLCDQISDGILDRYLEQDPEARVAVEVMASKNTIMIAGQVSARVVLDVTEIARQVIRDIGYDDEIKGLDYQTCLVLTNINHQSADIARGVDQFTNREPALYVPSGSGCRWVRKEGEASGQIKDLGAGDQGIMYGYASNETANYLPITMDLASKLARRLGEIRKTGQVEWLYPDGKTQVTMKYDENERPLAITSIVISAQHRDGVELAAVKNAILREIIKPVIDDQWLTPSTSIHINPTGRFVIGGPMGDTGLTGRKIMVDTYGGVGKHGGGAFSGKDPTKVDRTGAYMARYVAKNIVAAGLADRCEVSLAYAIGLPEPEAVRINTFDTEHIDRAVIESRVRDSFSFSVINMIKTLKLKRPQFLKTAAYGHFGREDQGFAWEETNQMEALLNNG</sequence>
<feature type="domain" description="S-adenosylmethionine synthetase N-terminal" evidence="13">
    <location>
        <begin position="4"/>
        <end position="101"/>
    </location>
</feature>
<feature type="binding site" evidence="10">
    <location>
        <position position="17"/>
    </location>
    <ligand>
        <name>Mg(2+)</name>
        <dbReference type="ChEBI" id="CHEBI:18420"/>
    </ligand>
</feature>
<evidence type="ECO:0000256" key="2">
    <source>
        <dbReference type="ARBA" id="ARBA00009685"/>
    </source>
</evidence>
<dbReference type="PIRSF" id="PIRSF000497">
    <property type="entry name" value="MAT"/>
    <property type="match status" value="1"/>
</dbReference>
<dbReference type="Pfam" id="PF02773">
    <property type="entry name" value="S-AdoMet_synt_C"/>
    <property type="match status" value="1"/>
</dbReference>
<feature type="binding site" description="in other chain" evidence="10">
    <location>
        <begin position="272"/>
        <end position="273"/>
    </location>
    <ligand>
        <name>ATP</name>
        <dbReference type="ChEBI" id="CHEBI:30616"/>
        <note>ligand shared between two neighboring subunits</note>
    </ligand>
</feature>
<keyword evidence="4 10" id="KW-0808">Transferase</keyword>
<evidence type="ECO:0000259" key="13">
    <source>
        <dbReference type="Pfam" id="PF00438"/>
    </source>
</evidence>
<evidence type="ECO:0000259" key="15">
    <source>
        <dbReference type="Pfam" id="PF02773"/>
    </source>
</evidence>
<comment type="cofactor">
    <cofactor evidence="10">
        <name>Mg(2+)</name>
        <dbReference type="ChEBI" id="CHEBI:18420"/>
    </cofactor>
    <text evidence="10">Binds 2 divalent ions per subunit.</text>
</comment>
<reference evidence="17" key="1">
    <citation type="submission" date="2015-07" db="EMBL/GenBank/DDBJ databases">
        <title>Draft genome sequence of Acetobacterium bakii DSM 8293, a potential psychrophilic chemical producer through syngas fermentation.</title>
        <authorList>
            <person name="Song Y."/>
            <person name="Hwang S."/>
            <person name="Cho B.-K."/>
        </authorList>
    </citation>
    <scope>NUCLEOTIDE SEQUENCE [LARGE SCALE GENOMIC DNA]</scope>
    <source>
        <strain evidence="17">DSM 8239</strain>
    </source>
</reference>
<feature type="binding site" description="in other chain" evidence="10">
    <location>
        <begin position="190"/>
        <end position="192"/>
    </location>
    <ligand>
        <name>ATP</name>
        <dbReference type="ChEBI" id="CHEBI:30616"/>
        <note>ligand shared between two neighboring subunits</note>
    </ligand>
</feature>
<dbReference type="PATRIC" id="fig|52689.4.peg.3629"/>
<feature type="region of interest" description="Flexible loop" evidence="10">
    <location>
        <begin position="99"/>
        <end position="109"/>
    </location>
</feature>
<dbReference type="GO" id="GO:0006730">
    <property type="term" value="P:one-carbon metabolic process"/>
    <property type="evidence" value="ECO:0007669"/>
    <property type="project" value="UniProtKB-KW"/>
</dbReference>
<name>A0A0L6TVF4_9FIRM</name>
<dbReference type="Pfam" id="PF02772">
    <property type="entry name" value="S-AdoMet_synt_M"/>
    <property type="match status" value="1"/>
</dbReference>
<organism evidence="16 17">
    <name type="scientific">Acetobacterium bakii</name>
    <dbReference type="NCBI Taxonomy" id="52689"/>
    <lineage>
        <taxon>Bacteria</taxon>
        <taxon>Bacillati</taxon>
        <taxon>Bacillota</taxon>
        <taxon>Clostridia</taxon>
        <taxon>Eubacteriales</taxon>
        <taxon>Eubacteriaceae</taxon>
        <taxon>Acetobacterium</taxon>
    </lineage>
</organism>
<feature type="binding site" evidence="10">
    <location>
        <position position="43"/>
    </location>
    <ligand>
        <name>K(+)</name>
        <dbReference type="ChEBI" id="CHEBI:29103"/>
    </ligand>
</feature>
<dbReference type="Gene3D" id="3.30.300.10">
    <property type="match status" value="3"/>
</dbReference>
<dbReference type="PANTHER" id="PTHR11964">
    <property type="entry name" value="S-ADENOSYLMETHIONINE SYNTHETASE"/>
    <property type="match status" value="1"/>
</dbReference>
<dbReference type="CDD" id="cd18079">
    <property type="entry name" value="S-AdoMet_synt"/>
    <property type="match status" value="1"/>
</dbReference>